<name>A0AAJ7TA32_PETMA</name>
<dbReference type="InterPro" id="IPR009955">
    <property type="entry name" value="LEAP-2"/>
</dbReference>
<comment type="similarity">
    <text evidence="3">Belongs to the LEAP2 family.</text>
</comment>
<comment type="function">
    <text evidence="1">Has an antimicrobial activity.</text>
</comment>
<dbReference type="PANTHER" id="PTHR21007:SF1">
    <property type="entry name" value="LIVER-EXPRESSED ANTIMICROBIAL PEPTIDE 2"/>
    <property type="match status" value="1"/>
</dbReference>
<evidence type="ECO:0000256" key="9">
    <source>
        <dbReference type="ARBA" id="ARBA00023022"/>
    </source>
</evidence>
<dbReference type="Pfam" id="PF07359">
    <property type="entry name" value="LEAP-2"/>
    <property type="match status" value="1"/>
</dbReference>
<evidence type="ECO:0000313" key="12">
    <source>
        <dbReference type="RefSeq" id="XP_032813599.1"/>
    </source>
</evidence>
<protein>
    <recommendedName>
        <fullName evidence="4">Liver-expressed antimicrobial peptide 2</fullName>
    </recommendedName>
</protein>
<dbReference type="GO" id="GO:0061844">
    <property type="term" value="P:antimicrobial humoral immune response mediated by antimicrobial peptide"/>
    <property type="evidence" value="ECO:0007669"/>
    <property type="project" value="TreeGrafter"/>
</dbReference>
<evidence type="ECO:0000256" key="1">
    <source>
        <dbReference type="ARBA" id="ARBA00002585"/>
    </source>
</evidence>
<accession>A0AAJ7TA32</accession>
<evidence type="ECO:0000313" key="11">
    <source>
        <dbReference type="Proteomes" id="UP001318040"/>
    </source>
</evidence>
<organism evidence="11 12">
    <name type="scientific">Petromyzon marinus</name>
    <name type="common">Sea lamprey</name>
    <dbReference type="NCBI Taxonomy" id="7757"/>
    <lineage>
        <taxon>Eukaryota</taxon>
        <taxon>Metazoa</taxon>
        <taxon>Chordata</taxon>
        <taxon>Craniata</taxon>
        <taxon>Vertebrata</taxon>
        <taxon>Cyclostomata</taxon>
        <taxon>Hyperoartia</taxon>
        <taxon>Petromyzontiformes</taxon>
        <taxon>Petromyzontidae</taxon>
        <taxon>Petromyzon</taxon>
    </lineage>
</organism>
<keyword evidence="6" id="KW-0929">Antimicrobial</keyword>
<reference evidence="12" key="1">
    <citation type="submission" date="2025-08" db="UniProtKB">
        <authorList>
            <consortium name="RefSeq"/>
        </authorList>
    </citation>
    <scope>IDENTIFICATION</scope>
    <source>
        <tissue evidence="12">Sperm</tissue>
    </source>
</reference>
<keyword evidence="11" id="KW-1185">Reference proteome</keyword>
<evidence type="ECO:0000256" key="5">
    <source>
        <dbReference type="ARBA" id="ARBA00022525"/>
    </source>
</evidence>
<gene>
    <name evidence="12" type="primary">LEAP2</name>
</gene>
<evidence type="ECO:0000256" key="3">
    <source>
        <dbReference type="ARBA" id="ARBA00008047"/>
    </source>
</evidence>
<dbReference type="GO" id="GO:0005576">
    <property type="term" value="C:extracellular region"/>
    <property type="evidence" value="ECO:0007669"/>
    <property type="project" value="UniProtKB-SubCell"/>
</dbReference>
<evidence type="ECO:0000256" key="6">
    <source>
        <dbReference type="ARBA" id="ARBA00022529"/>
    </source>
</evidence>
<dbReference type="KEGG" id="pmrn:116944197"/>
<dbReference type="Gene3D" id="4.10.40.50">
    <property type="match status" value="1"/>
</dbReference>
<evidence type="ECO:0000256" key="7">
    <source>
        <dbReference type="ARBA" id="ARBA00022685"/>
    </source>
</evidence>
<dbReference type="CTD" id="116842"/>
<keyword evidence="8" id="KW-0732">Signal</keyword>
<dbReference type="AlphaFoldDB" id="A0AAJ7TA32"/>
<evidence type="ECO:0000256" key="2">
    <source>
        <dbReference type="ARBA" id="ARBA00004613"/>
    </source>
</evidence>
<comment type="subcellular location">
    <subcellularLocation>
        <location evidence="2">Secreted</location>
    </subcellularLocation>
</comment>
<keyword evidence="5" id="KW-0964">Secreted</keyword>
<keyword evidence="10" id="KW-1015">Disulfide bond</keyword>
<dbReference type="RefSeq" id="XP_032813599.1">
    <property type="nucleotide sequence ID" value="XM_032957708.1"/>
</dbReference>
<sequence length="134" mass="14871">MHYIYRAPPGLQNCTKRHFPACSVTERAESSVRRASPNRCRPSKPGTMHAAVTRALALSLVLFLLVNMEGQGAPVRGASELVHRQKRLTPLWRSVFQWKPKGFACRANSECITRLCKEKKCSVANSTGGDNTFA</sequence>
<dbReference type="Proteomes" id="UP001318040">
    <property type="component" value="Chromosome 20"/>
</dbReference>
<dbReference type="GO" id="GO:0042742">
    <property type="term" value="P:defense response to bacterium"/>
    <property type="evidence" value="ECO:0007669"/>
    <property type="project" value="UniProtKB-KW"/>
</dbReference>
<dbReference type="PANTHER" id="PTHR21007">
    <property type="entry name" value="LIVER EXPRESSED ANTIMICROBIAL PEPTIDE 2"/>
    <property type="match status" value="1"/>
</dbReference>
<evidence type="ECO:0000256" key="8">
    <source>
        <dbReference type="ARBA" id="ARBA00022729"/>
    </source>
</evidence>
<proteinExistence type="inferred from homology"/>
<keyword evidence="9" id="KW-0044">Antibiotic</keyword>
<keyword evidence="7" id="KW-0165">Cleavage on pair of basic residues</keyword>
<evidence type="ECO:0000256" key="4">
    <source>
        <dbReference type="ARBA" id="ARBA00020494"/>
    </source>
</evidence>
<evidence type="ECO:0000256" key="10">
    <source>
        <dbReference type="ARBA" id="ARBA00023157"/>
    </source>
</evidence>